<evidence type="ECO:0000256" key="3">
    <source>
        <dbReference type="PROSITE-ProRule" id="PRU00023"/>
    </source>
</evidence>
<dbReference type="SMART" id="SM00248">
    <property type="entry name" value="ANK"/>
    <property type="match status" value="6"/>
</dbReference>
<evidence type="ECO:0000313" key="5">
    <source>
        <dbReference type="Proteomes" id="UP000619079"/>
    </source>
</evidence>
<dbReference type="Gene3D" id="1.25.40.20">
    <property type="entry name" value="Ankyrin repeat-containing domain"/>
    <property type="match status" value="2"/>
</dbReference>
<keyword evidence="1" id="KW-0677">Repeat</keyword>
<accession>A0A8J7LQ08</accession>
<evidence type="ECO:0000313" key="4">
    <source>
        <dbReference type="EMBL" id="MBJ6370078.1"/>
    </source>
</evidence>
<dbReference type="Pfam" id="PF12796">
    <property type="entry name" value="Ank_2"/>
    <property type="match status" value="1"/>
</dbReference>
<dbReference type="EMBL" id="JAELVR010000001">
    <property type="protein sequence ID" value="MBJ6370078.1"/>
    <property type="molecule type" value="Genomic_DNA"/>
</dbReference>
<feature type="repeat" description="ANK" evidence="3">
    <location>
        <begin position="661"/>
        <end position="693"/>
    </location>
</feature>
<dbReference type="SUPFAM" id="SSF48403">
    <property type="entry name" value="Ankyrin repeat"/>
    <property type="match status" value="1"/>
</dbReference>
<keyword evidence="5" id="KW-1185">Reference proteome</keyword>
<dbReference type="RefSeq" id="WP_199022837.1">
    <property type="nucleotide sequence ID" value="NZ_JAELVR010000001.1"/>
</dbReference>
<feature type="repeat" description="ANK" evidence="3">
    <location>
        <begin position="738"/>
        <end position="770"/>
    </location>
</feature>
<dbReference type="GO" id="GO:0004842">
    <property type="term" value="F:ubiquitin-protein transferase activity"/>
    <property type="evidence" value="ECO:0007669"/>
    <property type="project" value="TreeGrafter"/>
</dbReference>
<proteinExistence type="predicted"/>
<protein>
    <submittedName>
        <fullName evidence="4">Ankyrin repeat domain-containing protein</fullName>
    </submittedName>
</protein>
<keyword evidence="2 3" id="KW-0040">ANK repeat</keyword>
<evidence type="ECO:0000256" key="1">
    <source>
        <dbReference type="ARBA" id="ARBA00022737"/>
    </source>
</evidence>
<dbReference type="Pfam" id="PF00023">
    <property type="entry name" value="Ank"/>
    <property type="match status" value="1"/>
</dbReference>
<feature type="repeat" description="ANK" evidence="3">
    <location>
        <begin position="444"/>
        <end position="476"/>
    </location>
</feature>
<dbReference type="PROSITE" id="PS50297">
    <property type="entry name" value="ANK_REP_REGION"/>
    <property type="match status" value="3"/>
</dbReference>
<dbReference type="PANTHER" id="PTHR24171:SF8">
    <property type="entry name" value="BRCA1-ASSOCIATED RING DOMAIN PROTEIN 1"/>
    <property type="match status" value="1"/>
</dbReference>
<dbReference type="Proteomes" id="UP000619079">
    <property type="component" value="Unassembled WGS sequence"/>
</dbReference>
<dbReference type="PANTHER" id="PTHR24171">
    <property type="entry name" value="ANKYRIN REPEAT DOMAIN-CONTAINING PROTEIN 39-RELATED"/>
    <property type="match status" value="1"/>
</dbReference>
<gene>
    <name evidence="4" type="ORF">JF290_00950</name>
</gene>
<dbReference type="InterPro" id="IPR002110">
    <property type="entry name" value="Ankyrin_rpt"/>
</dbReference>
<comment type="caution">
    <text evidence="4">The sequence shown here is derived from an EMBL/GenBank/DDBJ whole genome shotgun (WGS) entry which is preliminary data.</text>
</comment>
<sequence>MAVTLGSAFFLIPMSDAEKDALTAKVGTDGDAVTAAMADPEIAYITAGTQLMVAHSYREMVNRHTPFRRWIKMSGFEEAMANATPAFKARIDAGVKAARDDVRGAFTDPAYTEPPMPDLDANASGRQAAAQMLAAHDGFVVGRAHSDEGSVNATADILADPNSTVNLLFVEELRVETQAELDAWLAAPPDAAMGPALKERLAELKTYMYTDWEPLLYQAKQKGVRVVGIDSSEAEPGVPSSDPLYGERRATVMNKLAKDVIERETAATANPKFVILTGEMHLNCDVGGVPGLSQLLGVPGVRENGAGKFRVFPDDPSKRGMVTELQQAFLDAAITKAKADYDAIPADQRPRSNLDMRDMRRVLEPIARQFTADGSLNVVDDIPGLVARGPVQAAITALCETTKGRRKRIDDLVAAVDAGNLGEVTRLVDEDPFIVNSTMAGDSYDETLLHIAAQKGKTDIADFLLDRDANPNLLSKKGETPLHLAMANDTLGGADAARLATKMMAKGARSDLPGPDTRTGYKIAMQRGDSDALAVLVDAGQGSVEDLFVKEFEIAARAAYEVGRDPAQHENLNADELAALARARYQAEIAGTAPPTDAAAVKAMFTGNATITGEIDALRNRTRARKANKTALAAAIGGNDAAESTRVLALDPMLGTIPVSEGCTAVGLAAKGSHNKALRALVAGGADVNAKSERGRTPLHELFSREVRKTDLTRQAEVTHTAGVLLRRHADPDIPNGRGQTALHLAGFRNNVSAVNALIDAGADATKRDDRGWSAYEMTLGATNKEAEAAFQAKGAATTASPIAGPGPYSTVDILCRATLCADPGKDPLAMRKMYEDMYAVDTMRPMLDLAAAAACNDRNPPKGGLRVFAQNSNTVGQLYGAGVGPSGAYDEKVNSLLVGTQSGPGSTGAHKTNGGAIGTVAHEMTHLAVHLVTDDEATIPFTDNAERDAYLEAIEKDMATLHRLSDSDPAQAYVRERFSGRMQTYAQKKTDPATGVPEPDFTNARERLLQEHIVSIPQLMVTYGEDFVRKHLPNMCDFVDDFGAKARDTLANDPRFAAGAAKIDAAANQALVHRLQAEQRGPRPNAVVLINQDAPEFKIDNIMQRLEGEFIARHGRRKASTLADGPGVASSAADFEVDPNDQAALDRRMRKLRAALERTLAASELPPRLLPDALGAMLEKMGEALDLTMSDKDAVEAASRISDTWVKSSMIDYVEFRIADRRDITPAEMARAAVYKSELIAHAGGATGEDWQDHVIDVNKSREKRAIDALTTELAKPANAALLRHDGGRATQLLRTLPRNVTRGPADTAIRVKTTARRFGTRDPDHVSINVKQAKRDWVDALASVNAWV</sequence>
<dbReference type="PROSITE" id="PS50088">
    <property type="entry name" value="ANK_REPEAT"/>
    <property type="match status" value="3"/>
</dbReference>
<name>A0A8J7LQ08_9RHOB</name>
<evidence type="ECO:0000256" key="2">
    <source>
        <dbReference type="ARBA" id="ARBA00023043"/>
    </source>
</evidence>
<reference evidence="4" key="1">
    <citation type="submission" date="2020-12" db="EMBL/GenBank/DDBJ databases">
        <title>Sedimentitalea sp. nov., isolated from sand in Incheon.</title>
        <authorList>
            <person name="Kim W."/>
        </authorList>
    </citation>
    <scope>NUCLEOTIDE SEQUENCE</scope>
    <source>
        <strain evidence="4">CAU 1593</strain>
    </source>
</reference>
<dbReference type="SUPFAM" id="SSF159501">
    <property type="entry name" value="EreA/ChaN-like"/>
    <property type="match status" value="1"/>
</dbReference>
<dbReference type="Gene3D" id="3.40.50.11550">
    <property type="match status" value="1"/>
</dbReference>
<dbReference type="InterPro" id="IPR036770">
    <property type="entry name" value="Ankyrin_rpt-contain_sf"/>
</dbReference>
<organism evidence="4 5">
    <name type="scientific">Sedimentitalea arenosa</name>
    <dbReference type="NCBI Taxonomy" id="2798803"/>
    <lineage>
        <taxon>Bacteria</taxon>
        <taxon>Pseudomonadati</taxon>
        <taxon>Pseudomonadota</taxon>
        <taxon>Alphaproteobacteria</taxon>
        <taxon>Rhodobacterales</taxon>
        <taxon>Paracoccaceae</taxon>
        <taxon>Sedimentitalea</taxon>
    </lineage>
</organism>
<dbReference type="GO" id="GO:0085020">
    <property type="term" value="P:protein K6-linked ubiquitination"/>
    <property type="evidence" value="ECO:0007669"/>
    <property type="project" value="TreeGrafter"/>
</dbReference>